<comment type="caution">
    <text evidence="1">The sequence shown here is derived from an EMBL/GenBank/DDBJ whole genome shotgun (WGS) entry which is preliminary data.</text>
</comment>
<keyword evidence="2" id="KW-1185">Reference proteome</keyword>
<proteinExistence type="predicted"/>
<dbReference type="EMBL" id="CAKXAJ010025241">
    <property type="protein sequence ID" value="CAH2237056.1"/>
    <property type="molecule type" value="Genomic_DNA"/>
</dbReference>
<dbReference type="Proteomes" id="UP000838756">
    <property type="component" value="Unassembled WGS sequence"/>
</dbReference>
<name>A0A8S4RIJ2_9NEOP</name>
<accession>A0A8S4RIJ2</accession>
<sequence length="90" mass="10139">MLFGGKFPQWKFQLRLVNRPACGLGLAIKLLVHCWTKGLSQRNGLPRISTLGRRVVIPDDNGISIAYANARSPMYSLSLLEQQLLEEEGW</sequence>
<evidence type="ECO:0000313" key="2">
    <source>
        <dbReference type="Proteomes" id="UP000838756"/>
    </source>
</evidence>
<protein>
    <submittedName>
        <fullName evidence="1">Jg9547 protein</fullName>
    </submittedName>
</protein>
<gene>
    <name evidence="1" type="primary">jg9547</name>
    <name evidence="1" type="ORF">PAEG_LOCUS14371</name>
</gene>
<dbReference type="AlphaFoldDB" id="A0A8S4RIJ2"/>
<reference evidence="1" key="1">
    <citation type="submission" date="2022-03" db="EMBL/GenBank/DDBJ databases">
        <authorList>
            <person name="Lindestad O."/>
        </authorList>
    </citation>
    <scope>NUCLEOTIDE SEQUENCE</scope>
</reference>
<evidence type="ECO:0000313" key="1">
    <source>
        <dbReference type="EMBL" id="CAH2237056.1"/>
    </source>
</evidence>
<organism evidence="1 2">
    <name type="scientific">Pararge aegeria aegeria</name>
    <dbReference type="NCBI Taxonomy" id="348720"/>
    <lineage>
        <taxon>Eukaryota</taxon>
        <taxon>Metazoa</taxon>
        <taxon>Ecdysozoa</taxon>
        <taxon>Arthropoda</taxon>
        <taxon>Hexapoda</taxon>
        <taxon>Insecta</taxon>
        <taxon>Pterygota</taxon>
        <taxon>Neoptera</taxon>
        <taxon>Endopterygota</taxon>
        <taxon>Lepidoptera</taxon>
        <taxon>Glossata</taxon>
        <taxon>Ditrysia</taxon>
        <taxon>Papilionoidea</taxon>
        <taxon>Nymphalidae</taxon>
        <taxon>Satyrinae</taxon>
        <taxon>Satyrini</taxon>
        <taxon>Parargina</taxon>
        <taxon>Pararge</taxon>
    </lineage>
</organism>